<comment type="subcellular location">
    <subcellularLocation>
        <location evidence="1">Cell envelope</location>
    </subcellularLocation>
</comment>
<protein>
    <submittedName>
        <fullName evidence="8">ABC transporter substrate-binding protein</fullName>
    </submittedName>
</protein>
<organism evidence="8 9">
    <name type="scientific">Paenibacillus contaminans</name>
    <dbReference type="NCBI Taxonomy" id="450362"/>
    <lineage>
        <taxon>Bacteria</taxon>
        <taxon>Bacillati</taxon>
        <taxon>Bacillota</taxon>
        <taxon>Bacilli</taxon>
        <taxon>Bacillales</taxon>
        <taxon>Paenibacillaceae</taxon>
        <taxon>Paenibacillus</taxon>
    </lineage>
</organism>
<dbReference type="OrthoDB" id="2241086at2"/>
<dbReference type="GO" id="GO:0030288">
    <property type="term" value="C:outer membrane-bounded periplasmic space"/>
    <property type="evidence" value="ECO:0007669"/>
    <property type="project" value="TreeGrafter"/>
</dbReference>
<evidence type="ECO:0000256" key="6">
    <source>
        <dbReference type="SAM" id="SignalP"/>
    </source>
</evidence>
<name>A0A329M6W4_9BACL</name>
<comment type="similarity">
    <text evidence="2">Belongs to the bacterial solute-binding protein 8 family.</text>
</comment>
<dbReference type="PROSITE" id="PS50983">
    <property type="entry name" value="FE_B12_PBP"/>
    <property type="match status" value="1"/>
</dbReference>
<sequence length="336" mass="37330">MKQSKPFWVMMMAFLLTVVLSACANNGAQPPAAQSPSPSPSAVRSPGETESKTPATREFQHGKGVSTIPVKPQRVVAIQYTGAMLALGVKPVGADNEWAAYPLLKQEWEGIEHVGDPWTGLNLEKIIELNPDLIVTHVEDTYEQLSKIAPTIWIPWLKYDPPQQIALFGDILGKQAEAQEWQRQFQAKIEQTKEKVKSIIREDETVAIVNIRPQNQFIYGNKAMGGYVIYDLLGLKPPENVQKDVLAKGLGQLEISQEVLPQYANSDYIFLSVLEKGGGTERAKEIKESAIWKGLPAAIGNRVIDLDWNTYFTTDPLSTMKQLDAFAELLRKSASK</sequence>
<accession>A0A329M6W4</accession>
<gene>
    <name evidence="8" type="ORF">DQG23_30000</name>
</gene>
<dbReference type="AlphaFoldDB" id="A0A329M6W4"/>
<comment type="caution">
    <text evidence="8">The sequence shown here is derived from an EMBL/GenBank/DDBJ whole genome shotgun (WGS) entry which is preliminary data.</text>
</comment>
<evidence type="ECO:0000313" key="9">
    <source>
        <dbReference type="Proteomes" id="UP000250369"/>
    </source>
</evidence>
<dbReference type="Pfam" id="PF01497">
    <property type="entry name" value="Peripla_BP_2"/>
    <property type="match status" value="1"/>
</dbReference>
<evidence type="ECO:0000256" key="2">
    <source>
        <dbReference type="ARBA" id="ARBA00008814"/>
    </source>
</evidence>
<feature type="chain" id="PRO_5016331680" evidence="6">
    <location>
        <begin position="25"/>
        <end position="336"/>
    </location>
</feature>
<dbReference type="PROSITE" id="PS51257">
    <property type="entry name" value="PROKAR_LIPOPROTEIN"/>
    <property type="match status" value="1"/>
</dbReference>
<dbReference type="InterPro" id="IPR051313">
    <property type="entry name" value="Bact_iron-sidero_bind"/>
</dbReference>
<dbReference type="SUPFAM" id="SSF53807">
    <property type="entry name" value="Helical backbone' metal receptor"/>
    <property type="match status" value="1"/>
</dbReference>
<keyword evidence="3" id="KW-0813">Transport</keyword>
<evidence type="ECO:0000256" key="4">
    <source>
        <dbReference type="ARBA" id="ARBA00022729"/>
    </source>
</evidence>
<dbReference type="Gene3D" id="3.40.50.1980">
    <property type="entry name" value="Nitrogenase molybdenum iron protein domain"/>
    <property type="match status" value="2"/>
</dbReference>
<keyword evidence="4 6" id="KW-0732">Signal</keyword>
<feature type="region of interest" description="Disordered" evidence="5">
    <location>
        <begin position="27"/>
        <end position="64"/>
    </location>
</feature>
<dbReference type="EMBL" id="QMFB01000023">
    <property type="protein sequence ID" value="RAV15610.1"/>
    <property type="molecule type" value="Genomic_DNA"/>
</dbReference>
<feature type="compositionally biased region" description="Low complexity" evidence="5">
    <location>
        <begin position="28"/>
        <end position="42"/>
    </location>
</feature>
<evidence type="ECO:0000256" key="1">
    <source>
        <dbReference type="ARBA" id="ARBA00004196"/>
    </source>
</evidence>
<dbReference type="PANTHER" id="PTHR30532:SF26">
    <property type="entry name" value="IRON(3+)-HYDROXAMATE-BINDING PROTEIN FHUD"/>
    <property type="match status" value="1"/>
</dbReference>
<reference evidence="8 9" key="1">
    <citation type="journal article" date="2009" name="Int. J. Syst. Evol. Microbiol.">
        <title>Paenibacillus contaminans sp. nov., isolated from a contaminated laboratory plate.</title>
        <authorList>
            <person name="Chou J.H."/>
            <person name="Lee J.H."/>
            <person name="Lin M.C."/>
            <person name="Chang P.S."/>
            <person name="Arun A.B."/>
            <person name="Young C.C."/>
            <person name="Chen W.M."/>
        </authorList>
    </citation>
    <scope>NUCLEOTIDE SEQUENCE [LARGE SCALE GENOMIC DNA]</scope>
    <source>
        <strain evidence="8 9">CKOBP-6</strain>
    </source>
</reference>
<dbReference type="Proteomes" id="UP000250369">
    <property type="component" value="Unassembled WGS sequence"/>
</dbReference>
<dbReference type="GO" id="GO:1901678">
    <property type="term" value="P:iron coordination entity transport"/>
    <property type="evidence" value="ECO:0007669"/>
    <property type="project" value="UniProtKB-ARBA"/>
</dbReference>
<dbReference type="InterPro" id="IPR002491">
    <property type="entry name" value="ABC_transptr_periplasmic_BD"/>
</dbReference>
<feature type="domain" description="Fe/B12 periplasmic-binding" evidence="7">
    <location>
        <begin position="74"/>
        <end position="334"/>
    </location>
</feature>
<evidence type="ECO:0000256" key="5">
    <source>
        <dbReference type="SAM" id="MobiDB-lite"/>
    </source>
</evidence>
<keyword evidence="9" id="KW-1185">Reference proteome</keyword>
<dbReference type="PANTHER" id="PTHR30532">
    <property type="entry name" value="IRON III DICITRATE-BINDING PERIPLASMIC PROTEIN"/>
    <property type="match status" value="1"/>
</dbReference>
<evidence type="ECO:0000256" key="3">
    <source>
        <dbReference type="ARBA" id="ARBA00022448"/>
    </source>
</evidence>
<dbReference type="RefSeq" id="WP_113034728.1">
    <property type="nucleotide sequence ID" value="NZ_QMFB01000023.1"/>
</dbReference>
<evidence type="ECO:0000259" key="7">
    <source>
        <dbReference type="PROSITE" id="PS50983"/>
    </source>
</evidence>
<evidence type="ECO:0000313" key="8">
    <source>
        <dbReference type="EMBL" id="RAV15610.1"/>
    </source>
</evidence>
<feature type="signal peptide" evidence="6">
    <location>
        <begin position="1"/>
        <end position="24"/>
    </location>
</feature>
<proteinExistence type="inferred from homology"/>